<proteinExistence type="predicted"/>
<evidence type="ECO:0000313" key="3">
    <source>
        <dbReference type="EMBL" id="KAK3201462.1"/>
    </source>
</evidence>
<feature type="compositionally biased region" description="Low complexity" evidence="2">
    <location>
        <begin position="400"/>
        <end position="411"/>
    </location>
</feature>
<evidence type="ECO:0000313" key="4">
    <source>
        <dbReference type="Proteomes" id="UP001280581"/>
    </source>
</evidence>
<organism evidence="3 4">
    <name type="scientific">Pseudopithomyces chartarum</name>
    <dbReference type="NCBI Taxonomy" id="1892770"/>
    <lineage>
        <taxon>Eukaryota</taxon>
        <taxon>Fungi</taxon>
        <taxon>Dikarya</taxon>
        <taxon>Ascomycota</taxon>
        <taxon>Pezizomycotina</taxon>
        <taxon>Dothideomycetes</taxon>
        <taxon>Pleosporomycetidae</taxon>
        <taxon>Pleosporales</taxon>
        <taxon>Massarineae</taxon>
        <taxon>Didymosphaeriaceae</taxon>
        <taxon>Pseudopithomyces</taxon>
    </lineage>
</organism>
<keyword evidence="1" id="KW-0175">Coiled coil</keyword>
<feature type="compositionally biased region" description="Low complexity" evidence="2">
    <location>
        <begin position="196"/>
        <end position="207"/>
    </location>
</feature>
<sequence length="803" mass="89508">MSTSAALPLALANGTSVVPAAEDRREAEFLTKLLHIRDEVFAGKHPRIRLPPKVLEQVAPRPPQTTPVARPTTNGTLNGISNQLPLPPRPESFVPKSEPAASAWPSLTKAASSGIDPVLLTKSDHLIRAELQLKRQQLERGLKEQLDKRGRANDEEREVLDVDDLLAQAHRLVPPISGLRPPPAADSDGEESFDNSYYSSKADSWSSDEADRNNHSNADVAGSLTQQGKRVANQTHRVAKPSQAGPSNAPVIDLDDEPYEPGDDILEIYESEAAGAHDDLEESDYSPPPADAGPSEPRRPNGRHNNGGANGYGSDASLSIPNSMTPDFHPAALSRLEIDDSRSPTIGGSPTSGCSSNRGLHSFSKNPITNHHPRSRRQSPNGPVPPIQNGRKRKRDWKKNNANTANTANNNSTPKRIAQSPEPYIKEEPQSPPSFAQISDPPSSKRRALQTLPNDMEVVERVQPIYYRDQEPARPARHYDEPLSPGIARLPQRRPERDDQDLRRVASMQYARRPYSPTGNDLYAAPAPRQARAASHVFAERPIEQQIYREASARASMAPRYASDHVQVDYIEQVQSPLASPMAMAPPPRRIVVDQYGNKYYAAPVEARESVAPPSRRVEVDPYYERAVTREPTLRAPARPELYEEETIQRMPPPPRRYVEASEAEMVESRAYRREASHRPSVVDRGAYEMVERRPIAQYEEMGPPRQYLPGRAYSVRPEVVRREAPEGYARHESVQPGHARIPVAAPRLREISVVHPDGSDDRQYAFATPQRRYIEDAGLERPMEVVQERFATEAPRRTSYRY</sequence>
<dbReference type="Proteomes" id="UP001280581">
    <property type="component" value="Unassembled WGS sequence"/>
</dbReference>
<comment type="caution">
    <text evidence="3">The sequence shown here is derived from an EMBL/GenBank/DDBJ whole genome shotgun (WGS) entry which is preliminary data.</text>
</comment>
<gene>
    <name evidence="3" type="ORF">GRF29_185g1035240</name>
</gene>
<feature type="compositionally biased region" description="Polar residues" evidence="2">
    <location>
        <begin position="223"/>
        <end position="236"/>
    </location>
</feature>
<evidence type="ECO:0000256" key="2">
    <source>
        <dbReference type="SAM" id="MobiDB-lite"/>
    </source>
</evidence>
<accession>A0AAN6LP55</accession>
<name>A0AAN6LP55_9PLEO</name>
<evidence type="ECO:0000256" key="1">
    <source>
        <dbReference type="SAM" id="Coils"/>
    </source>
</evidence>
<dbReference type="EMBL" id="WVTA01000016">
    <property type="protein sequence ID" value="KAK3201462.1"/>
    <property type="molecule type" value="Genomic_DNA"/>
</dbReference>
<feature type="compositionally biased region" description="Polar residues" evidence="2">
    <location>
        <begin position="71"/>
        <end position="84"/>
    </location>
</feature>
<feature type="compositionally biased region" description="Acidic residues" evidence="2">
    <location>
        <begin position="253"/>
        <end position="270"/>
    </location>
</feature>
<feature type="region of interest" description="Disordered" evidence="2">
    <location>
        <begin position="470"/>
        <end position="500"/>
    </location>
</feature>
<feature type="compositionally biased region" description="Polar residues" evidence="2">
    <location>
        <begin position="433"/>
        <end position="442"/>
    </location>
</feature>
<feature type="compositionally biased region" description="Polar residues" evidence="2">
    <location>
        <begin position="316"/>
        <end position="325"/>
    </location>
</feature>
<feature type="compositionally biased region" description="Polar residues" evidence="2">
    <location>
        <begin position="343"/>
        <end position="369"/>
    </location>
</feature>
<dbReference type="AlphaFoldDB" id="A0AAN6LP55"/>
<feature type="coiled-coil region" evidence="1">
    <location>
        <begin position="128"/>
        <end position="155"/>
    </location>
</feature>
<feature type="region of interest" description="Disordered" evidence="2">
    <location>
        <begin position="173"/>
        <end position="456"/>
    </location>
</feature>
<reference evidence="3 4" key="1">
    <citation type="submission" date="2021-02" db="EMBL/GenBank/DDBJ databases">
        <title>Genome assembly of Pseudopithomyces chartarum.</title>
        <authorList>
            <person name="Jauregui R."/>
            <person name="Singh J."/>
            <person name="Voisey C."/>
        </authorList>
    </citation>
    <scope>NUCLEOTIDE SEQUENCE [LARGE SCALE GENOMIC DNA]</scope>
    <source>
        <strain evidence="3 4">AGR01</strain>
    </source>
</reference>
<keyword evidence="4" id="KW-1185">Reference proteome</keyword>
<feature type="region of interest" description="Disordered" evidence="2">
    <location>
        <begin position="58"/>
        <end position="84"/>
    </location>
</feature>
<protein>
    <submittedName>
        <fullName evidence="3">Uncharacterized protein</fullName>
    </submittedName>
</protein>
<feature type="compositionally biased region" description="Basic and acidic residues" evidence="2">
    <location>
        <begin position="470"/>
        <end position="481"/>
    </location>
</feature>